<sequence>MTCTSWGLGRLKEMRPSFLLHVIRQHVTPFSLASFVRTRSEPTSRLTSNLPLDHVALGIGSKWGQFPPLVYSPNPLTRVDGETEIGLIHHRFSRPIWTRIKPAQQSLV</sequence>
<protein>
    <submittedName>
        <fullName evidence="1">Uncharacterized protein</fullName>
    </submittedName>
</protein>
<dbReference type="InParanoid" id="A0A067RNL3"/>
<evidence type="ECO:0000313" key="2">
    <source>
        <dbReference type="Proteomes" id="UP000027135"/>
    </source>
</evidence>
<dbReference type="Proteomes" id="UP000027135">
    <property type="component" value="Unassembled WGS sequence"/>
</dbReference>
<keyword evidence="2" id="KW-1185">Reference proteome</keyword>
<dbReference type="EMBL" id="KK852561">
    <property type="protein sequence ID" value="KDR21329.1"/>
    <property type="molecule type" value="Genomic_DNA"/>
</dbReference>
<proteinExistence type="predicted"/>
<gene>
    <name evidence="1" type="ORF">L798_03962</name>
</gene>
<name>A0A067RNL3_ZOONE</name>
<dbReference type="AlphaFoldDB" id="A0A067RNL3"/>
<evidence type="ECO:0000313" key="1">
    <source>
        <dbReference type="EMBL" id="KDR21329.1"/>
    </source>
</evidence>
<reference evidence="1 2" key="1">
    <citation type="journal article" date="2014" name="Nat. Commun.">
        <title>Molecular traces of alternative social organization in a termite genome.</title>
        <authorList>
            <person name="Terrapon N."/>
            <person name="Li C."/>
            <person name="Robertson H.M."/>
            <person name="Ji L."/>
            <person name="Meng X."/>
            <person name="Booth W."/>
            <person name="Chen Z."/>
            <person name="Childers C.P."/>
            <person name="Glastad K.M."/>
            <person name="Gokhale K."/>
            <person name="Gowin J."/>
            <person name="Gronenberg W."/>
            <person name="Hermansen R.A."/>
            <person name="Hu H."/>
            <person name="Hunt B.G."/>
            <person name="Huylmans A.K."/>
            <person name="Khalil S.M."/>
            <person name="Mitchell R.D."/>
            <person name="Munoz-Torres M.C."/>
            <person name="Mustard J.A."/>
            <person name="Pan H."/>
            <person name="Reese J.T."/>
            <person name="Scharf M.E."/>
            <person name="Sun F."/>
            <person name="Vogel H."/>
            <person name="Xiao J."/>
            <person name="Yang W."/>
            <person name="Yang Z."/>
            <person name="Yang Z."/>
            <person name="Zhou J."/>
            <person name="Zhu J."/>
            <person name="Brent C.S."/>
            <person name="Elsik C.G."/>
            <person name="Goodisman M.A."/>
            <person name="Liberles D.A."/>
            <person name="Roe R.M."/>
            <person name="Vargo E.L."/>
            <person name="Vilcinskas A."/>
            <person name="Wang J."/>
            <person name="Bornberg-Bauer E."/>
            <person name="Korb J."/>
            <person name="Zhang G."/>
            <person name="Liebig J."/>
        </authorList>
    </citation>
    <scope>NUCLEOTIDE SEQUENCE [LARGE SCALE GENOMIC DNA]</scope>
    <source>
        <tissue evidence="1">Whole organism</tissue>
    </source>
</reference>
<organism evidence="1 2">
    <name type="scientific">Zootermopsis nevadensis</name>
    <name type="common">Dampwood termite</name>
    <dbReference type="NCBI Taxonomy" id="136037"/>
    <lineage>
        <taxon>Eukaryota</taxon>
        <taxon>Metazoa</taxon>
        <taxon>Ecdysozoa</taxon>
        <taxon>Arthropoda</taxon>
        <taxon>Hexapoda</taxon>
        <taxon>Insecta</taxon>
        <taxon>Pterygota</taxon>
        <taxon>Neoptera</taxon>
        <taxon>Polyneoptera</taxon>
        <taxon>Dictyoptera</taxon>
        <taxon>Blattodea</taxon>
        <taxon>Blattoidea</taxon>
        <taxon>Termitoidae</taxon>
        <taxon>Termopsidae</taxon>
        <taxon>Zootermopsis</taxon>
    </lineage>
</organism>
<accession>A0A067RNL3</accession>